<keyword evidence="1" id="KW-0175">Coiled coil</keyword>
<evidence type="ECO:0000313" key="2">
    <source>
        <dbReference type="EMBL" id="CAD8059376.1"/>
    </source>
</evidence>
<reference evidence="2" key="1">
    <citation type="submission" date="2021-01" db="EMBL/GenBank/DDBJ databases">
        <authorList>
            <consortium name="Genoscope - CEA"/>
            <person name="William W."/>
        </authorList>
    </citation>
    <scope>NUCLEOTIDE SEQUENCE</scope>
</reference>
<organism evidence="2 3">
    <name type="scientific">Paramecium sonneborni</name>
    <dbReference type="NCBI Taxonomy" id="65129"/>
    <lineage>
        <taxon>Eukaryota</taxon>
        <taxon>Sar</taxon>
        <taxon>Alveolata</taxon>
        <taxon>Ciliophora</taxon>
        <taxon>Intramacronucleata</taxon>
        <taxon>Oligohymenophorea</taxon>
        <taxon>Peniculida</taxon>
        <taxon>Parameciidae</taxon>
        <taxon>Paramecium</taxon>
    </lineage>
</organism>
<keyword evidence="3" id="KW-1185">Reference proteome</keyword>
<sequence>MQFLSTAKLNQETESNSKITTLENNINKLIYEQDGFITQIKSFEDIHKIQEQISLLQNRIDDFENCGKLKSYNQNTSELSNQIKQLEQRMIEMDNQILNSKTQPRRPEILQIENTFKKNKNAVKMEIQQEYKNIYKEMNGLRCDLDYVINSQVKQKITNKIKTQNINLENNNKLLFINLLELETFIEELDLYENQNTQRFLEELINCDSEKAKSLNYQLAGTKRKYLSEIKKIEHKFKILADLVQPQSPQQKYTVQLNYQMNQIVQRLHKNIDMLLLKISEQLR</sequence>
<dbReference type="OrthoDB" id="290954at2759"/>
<dbReference type="Proteomes" id="UP000692954">
    <property type="component" value="Unassembled WGS sequence"/>
</dbReference>
<comment type="caution">
    <text evidence="2">The sequence shown here is derived from an EMBL/GenBank/DDBJ whole genome shotgun (WGS) entry which is preliminary data.</text>
</comment>
<dbReference type="AlphaFoldDB" id="A0A8S1L3T0"/>
<dbReference type="EMBL" id="CAJJDN010000013">
    <property type="protein sequence ID" value="CAD8059376.1"/>
    <property type="molecule type" value="Genomic_DNA"/>
</dbReference>
<proteinExistence type="predicted"/>
<evidence type="ECO:0000313" key="3">
    <source>
        <dbReference type="Proteomes" id="UP000692954"/>
    </source>
</evidence>
<accession>A0A8S1L3T0</accession>
<gene>
    <name evidence="2" type="ORF">PSON_ATCC_30995.1.T0130199</name>
</gene>
<name>A0A8S1L3T0_9CILI</name>
<feature type="coiled-coil region" evidence="1">
    <location>
        <begin position="46"/>
        <end position="103"/>
    </location>
</feature>
<protein>
    <submittedName>
        <fullName evidence="2">Uncharacterized protein</fullName>
    </submittedName>
</protein>
<evidence type="ECO:0000256" key="1">
    <source>
        <dbReference type="SAM" id="Coils"/>
    </source>
</evidence>